<name>A0A4Q7KSJ2_9PSEU</name>
<dbReference type="Proteomes" id="UP000294257">
    <property type="component" value="Unassembled WGS sequence"/>
</dbReference>
<dbReference type="GO" id="GO:0030170">
    <property type="term" value="F:pyridoxal phosphate binding"/>
    <property type="evidence" value="ECO:0007669"/>
    <property type="project" value="InterPro"/>
</dbReference>
<sequence>MRVIAVASSPAHTFSKPTRGDITLRAGLGVDGDVHAAATIRARTKLGEEIDEPNLRQVHLQAQELHEELAGAGYPIEPGQLGENITTRGVDLQGLPAATRLRIGESAVVELTGLRTPCHQVNKFRAGLMKQMVGLDADGNVVRKAGVLGVVVTGGVVRPGDPIEVELPDGPHSPQEPI</sequence>
<dbReference type="RefSeq" id="WP_130344669.1">
    <property type="nucleotide sequence ID" value="NZ_SGWQ01000004.1"/>
</dbReference>
<organism evidence="2 3">
    <name type="scientific">Herbihabitans rhizosphaerae</name>
    <dbReference type="NCBI Taxonomy" id="1872711"/>
    <lineage>
        <taxon>Bacteria</taxon>
        <taxon>Bacillati</taxon>
        <taxon>Actinomycetota</taxon>
        <taxon>Actinomycetes</taxon>
        <taxon>Pseudonocardiales</taxon>
        <taxon>Pseudonocardiaceae</taxon>
        <taxon>Herbihabitans</taxon>
    </lineage>
</organism>
<dbReference type="InterPro" id="IPR052716">
    <property type="entry name" value="MOSC_domain"/>
</dbReference>
<dbReference type="GO" id="GO:0030151">
    <property type="term" value="F:molybdenum ion binding"/>
    <property type="evidence" value="ECO:0007669"/>
    <property type="project" value="InterPro"/>
</dbReference>
<evidence type="ECO:0000259" key="1">
    <source>
        <dbReference type="PROSITE" id="PS51340"/>
    </source>
</evidence>
<dbReference type="Pfam" id="PF03473">
    <property type="entry name" value="MOSC"/>
    <property type="match status" value="1"/>
</dbReference>
<dbReference type="PROSITE" id="PS51340">
    <property type="entry name" value="MOSC"/>
    <property type="match status" value="1"/>
</dbReference>
<accession>A0A4Q7KSJ2</accession>
<reference evidence="2 3" key="1">
    <citation type="submission" date="2019-02" db="EMBL/GenBank/DDBJ databases">
        <title>Genomic Encyclopedia of Type Strains, Phase IV (KMG-IV): sequencing the most valuable type-strain genomes for metagenomic binning, comparative biology and taxonomic classification.</title>
        <authorList>
            <person name="Goeker M."/>
        </authorList>
    </citation>
    <scope>NUCLEOTIDE SEQUENCE [LARGE SCALE GENOMIC DNA]</scope>
    <source>
        <strain evidence="2 3">DSM 101727</strain>
    </source>
</reference>
<feature type="domain" description="MOSC" evidence="1">
    <location>
        <begin position="16"/>
        <end position="166"/>
    </location>
</feature>
<dbReference type="GO" id="GO:0003824">
    <property type="term" value="F:catalytic activity"/>
    <property type="evidence" value="ECO:0007669"/>
    <property type="project" value="InterPro"/>
</dbReference>
<dbReference type="EMBL" id="SGWQ01000004">
    <property type="protein sequence ID" value="RZS39090.1"/>
    <property type="molecule type" value="Genomic_DNA"/>
</dbReference>
<comment type="caution">
    <text evidence="2">The sequence shown here is derived from an EMBL/GenBank/DDBJ whole genome shotgun (WGS) entry which is preliminary data.</text>
</comment>
<proteinExistence type="predicted"/>
<dbReference type="AlphaFoldDB" id="A0A4Q7KSJ2"/>
<evidence type="ECO:0000313" key="3">
    <source>
        <dbReference type="Proteomes" id="UP000294257"/>
    </source>
</evidence>
<dbReference type="Gene3D" id="2.40.33.20">
    <property type="entry name" value="PK beta-barrel domain-like"/>
    <property type="match status" value="1"/>
</dbReference>
<evidence type="ECO:0000313" key="2">
    <source>
        <dbReference type="EMBL" id="RZS39090.1"/>
    </source>
</evidence>
<gene>
    <name evidence="2" type="ORF">EV193_104301</name>
</gene>
<dbReference type="PANTHER" id="PTHR36930:SF1">
    <property type="entry name" value="MOSC DOMAIN-CONTAINING PROTEIN"/>
    <property type="match status" value="1"/>
</dbReference>
<dbReference type="OrthoDB" id="9786134at2"/>
<dbReference type="PANTHER" id="PTHR36930">
    <property type="entry name" value="METAL-SULFUR CLUSTER BIOSYNTHESIS PROTEINS YUAD-RELATED"/>
    <property type="match status" value="1"/>
</dbReference>
<dbReference type="InterPro" id="IPR011037">
    <property type="entry name" value="Pyrv_Knase-like_insert_dom_sf"/>
</dbReference>
<keyword evidence="3" id="KW-1185">Reference proteome</keyword>
<dbReference type="InterPro" id="IPR005302">
    <property type="entry name" value="MoCF_Sase_C"/>
</dbReference>
<dbReference type="SUPFAM" id="SSF50800">
    <property type="entry name" value="PK beta-barrel domain-like"/>
    <property type="match status" value="1"/>
</dbReference>
<protein>
    <submittedName>
        <fullName evidence="2">MOSC domain-containing protein</fullName>
    </submittedName>
</protein>